<keyword evidence="2" id="KW-0472">Membrane</keyword>
<feature type="region of interest" description="Disordered" evidence="1">
    <location>
        <begin position="278"/>
        <end position="345"/>
    </location>
</feature>
<dbReference type="EMBL" id="CAFBMK010000118">
    <property type="protein sequence ID" value="CAB4923483.1"/>
    <property type="molecule type" value="Genomic_DNA"/>
</dbReference>
<dbReference type="Pfam" id="PF07963">
    <property type="entry name" value="N_methyl"/>
    <property type="match status" value="1"/>
</dbReference>
<feature type="compositionally biased region" description="Low complexity" evidence="1">
    <location>
        <begin position="287"/>
        <end position="297"/>
    </location>
</feature>
<reference evidence="3" key="1">
    <citation type="submission" date="2020-05" db="EMBL/GenBank/DDBJ databases">
        <authorList>
            <person name="Chiriac C."/>
            <person name="Salcher M."/>
            <person name="Ghai R."/>
            <person name="Kavagutti S V."/>
        </authorList>
    </citation>
    <scope>NUCLEOTIDE SEQUENCE</scope>
</reference>
<feature type="region of interest" description="Disordered" evidence="1">
    <location>
        <begin position="81"/>
        <end position="107"/>
    </location>
</feature>
<accession>A0A6J7HX83</accession>
<protein>
    <submittedName>
        <fullName evidence="3">Unannotated protein</fullName>
    </submittedName>
</protein>
<name>A0A6J7HX83_9ZZZZ</name>
<sequence>MSVRAARAEHGFTLMETVVAMLVLTVGLLATLGAYDGARGLTAVSERTTVVAHRAQAEIERVRGLGWSGIAMDAVPVRSTDAADPASWLTPDAPPGLRPDRRAPSTVEPLVVAPGTGRVAAEPRSWTDGRLSGRLHTWVTRVPDGSCGAGCPGGGEARRITVAVTVDGGAARRGPFVMSTLVTDPSAAPAGLVVDGTRNPLRDPTITCATSGGGAVPCAAPVPAGSGTSWFLYDTPASRTTWSAVTEDHPTDRTVAPALLCLLPLLAECPVPDLMGDEPTPAPAVLPPLLDRSSDLPGSAGSGGRVLRRDDVECDGTPSQDNTTSQRWVTPPLGRETTPTGQGGLTLYSRTTTGTEARVTVCVQLSVAPGPVRELLGLPDTILGTASYTLAAWPAVTTPVSFGFALPGTISTVAAGSRIAARVWLAASSQADVVLAYDHPTVQSALQLNVR</sequence>
<dbReference type="AlphaFoldDB" id="A0A6J7HX83"/>
<feature type="transmembrane region" description="Helical" evidence="2">
    <location>
        <begin position="12"/>
        <end position="35"/>
    </location>
</feature>
<evidence type="ECO:0000256" key="1">
    <source>
        <dbReference type="SAM" id="MobiDB-lite"/>
    </source>
</evidence>
<dbReference type="NCBIfam" id="TIGR02532">
    <property type="entry name" value="IV_pilin_GFxxxE"/>
    <property type="match status" value="1"/>
</dbReference>
<keyword evidence="2" id="KW-0812">Transmembrane</keyword>
<dbReference type="InterPro" id="IPR012902">
    <property type="entry name" value="N_methyl_site"/>
</dbReference>
<gene>
    <name evidence="3" type="ORF">UFOPK3564_01973</name>
</gene>
<keyword evidence="2" id="KW-1133">Transmembrane helix</keyword>
<organism evidence="3">
    <name type="scientific">freshwater metagenome</name>
    <dbReference type="NCBI Taxonomy" id="449393"/>
    <lineage>
        <taxon>unclassified sequences</taxon>
        <taxon>metagenomes</taxon>
        <taxon>ecological metagenomes</taxon>
    </lineage>
</organism>
<feature type="compositionally biased region" description="Polar residues" evidence="1">
    <location>
        <begin position="317"/>
        <end position="328"/>
    </location>
</feature>
<evidence type="ECO:0000256" key="2">
    <source>
        <dbReference type="SAM" id="Phobius"/>
    </source>
</evidence>
<proteinExistence type="predicted"/>
<evidence type="ECO:0000313" key="3">
    <source>
        <dbReference type="EMBL" id="CAB4923483.1"/>
    </source>
</evidence>